<dbReference type="EMBL" id="CP004885">
    <property type="protein sequence ID" value="AGX88043.1"/>
    <property type="molecule type" value="Genomic_DNA"/>
</dbReference>
<evidence type="ECO:0000313" key="1">
    <source>
        <dbReference type="EMBL" id="AGX88043.1"/>
    </source>
</evidence>
<dbReference type="STRING" id="946483.Cenrod_1967"/>
<dbReference type="AlphaFoldDB" id="U5NCS7"/>
<evidence type="ECO:0000313" key="2">
    <source>
        <dbReference type="Proteomes" id="UP000017184"/>
    </source>
</evidence>
<accession>U5NCS7</accession>
<dbReference type="KEGG" id="cbx:Cenrod_1967"/>
<gene>
    <name evidence="1" type="ORF">Cenrod_1967</name>
</gene>
<reference evidence="1 2" key="1">
    <citation type="journal article" date="2013" name="Genome Biol.">
        <title>Genomic analysis reveals key aspects of prokaryotic symbiosis in the phototrophic consortium "Chlorochromatium aggregatum".</title>
        <authorList>
            <person name="Liu Z."/>
            <person name="Muller J."/>
            <person name="Li T."/>
            <person name="Alvey R.M."/>
            <person name="Vogl K."/>
            <person name="Frigaard N.U."/>
            <person name="Rockwell N.C."/>
            <person name="Boyd E.S."/>
            <person name="Tomsho L.P."/>
            <person name="Schuster S.C."/>
            <person name="Henke P."/>
            <person name="Rohde M."/>
            <person name="Overmann J."/>
            <person name="Bryant D.A."/>
        </authorList>
    </citation>
    <scope>NUCLEOTIDE SEQUENCE [LARGE SCALE GENOMIC DNA]</scope>
    <source>
        <strain evidence="1">CR</strain>
    </source>
</reference>
<protein>
    <submittedName>
        <fullName evidence="1">Uncharacterized protein</fullName>
    </submittedName>
</protein>
<sequence length="64" mass="6924">MAVQGLHVLDSCGHIDQVGRASIEAGTYGIFELRATRPPRQIDPPNLGSAPHWKARAEGCIAMR</sequence>
<dbReference type="HOGENOM" id="CLU_2859400_0_0_4"/>
<organism evidence="1 2">
    <name type="scientific">Candidatus Symbiobacter mobilis CR</name>
    <dbReference type="NCBI Taxonomy" id="946483"/>
    <lineage>
        <taxon>Bacteria</taxon>
        <taxon>Pseudomonadati</taxon>
        <taxon>Pseudomonadota</taxon>
        <taxon>Betaproteobacteria</taxon>
        <taxon>Burkholderiales</taxon>
        <taxon>Comamonadaceae</taxon>
    </lineage>
</organism>
<proteinExistence type="predicted"/>
<name>U5NCS7_9BURK</name>
<keyword evidence="2" id="KW-1185">Reference proteome</keyword>
<dbReference type="Proteomes" id="UP000017184">
    <property type="component" value="Chromosome"/>
</dbReference>